<keyword evidence="2" id="KW-0804">Transcription</keyword>
<dbReference type="Pfam" id="PF00505">
    <property type="entry name" value="HMG_box"/>
    <property type="match status" value="1"/>
</dbReference>
<feature type="compositionally biased region" description="Polar residues" evidence="4">
    <location>
        <begin position="38"/>
        <end position="56"/>
    </location>
</feature>
<evidence type="ECO:0000313" key="7">
    <source>
        <dbReference type="Proteomes" id="UP000567179"/>
    </source>
</evidence>
<dbReference type="Gene3D" id="1.10.30.10">
    <property type="entry name" value="High mobility group box domain"/>
    <property type="match status" value="1"/>
</dbReference>
<feature type="compositionally biased region" description="Basic and acidic residues" evidence="4">
    <location>
        <begin position="124"/>
        <end position="136"/>
    </location>
</feature>
<evidence type="ECO:0000256" key="4">
    <source>
        <dbReference type="SAM" id="MobiDB-lite"/>
    </source>
</evidence>
<dbReference type="InterPro" id="IPR036910">
    <property type="entry name" value="HMG_box_dom_sf"/>
</dbReference>
<dbReference type="InterPro" id="IPR050140">
    <property type="entry name" value="SRY-related_HMG-box_TF-like"/>
</dbReference>
<feature type="compositionally biased region" description="Low complexity" evidence="4">
    <location>
        <begin position="234"/>
        <end position="250"/>
    </location>
</feature>
<dbReference type="GO" id="GO:0000978">
    <property type="term" value="F:RNA polymerase II cis-regulatory region sequence-specific DNA binding"/>
    <property type="evidence" value="ECO:0007669"/>
    <property type="project" value="TreeGrafter"/>
</dbReference>
<dbReference type="InterPro" id="IPR009071">
    <property type="entry name" value="HMG_box_dom"/>
</dbReference>
<accession>A0A8H5EST8</accession>
<reference evidence="6 7" key="1">
    <citation type="journal article" date="2020" name="ISME J.">
        <title>Uncovering the hidden diversity of litter-decomposition mechanisms in mushroom-forming fungi.</title>
        <authorList>
            <person name="Floudas D."/>
            <person name="Bentzer J."/>
            <person name="Ahren D."/>
            <person name="Johansson T."/>
            <person name="Persson P."/>
            <person name="Tunlid A."/>
        </authorList>
    </citation>
    <scope>NUCLEOTIDE SEQUENCE [LARGE SCALE GENOMIC DNA]</scope>
    <source>
        <strain evidence="6 7">CBS 101986</strain>
    </source>
</reference>
<dbReference type="SMART" id="SM00398">
    <property type="entry name" value="HMG"/>
    <property type="match status" value="1"/>
</dbReference>
<feature type="region of interest" description="Disordered" evidence="4">
    <location>
        <begin position="219"/>
        <end position="253"/>
    </location>
</feature>
<dbReference type="OrthoDB" id="6247875at2759"/>
<dbReference type="GO" id="GO:0030154">
    <property type="term" value="P:cell differentiation"/>
    <property type="evidence" value="ECO:0007669"/>
    <property type="project" value="TreeGrafter"/>
</dbReference>
<keyword evidence="1 3" id="KW-0238">DNA-binding</keyword>
<proteinExistence type="predicted"/>
<dbReference type="Proteomes" id="UP000567179">
    <property type="component" value="Unassembled WGS sequence"/>
</dbReference>
<keyword evidence="3" id="KW-0539">Nucleus</keyword>
<sequence length="578" mass="62365">MPALRTRDTQSRTLEVTTDAPQPPALHIVSPTPRAFTFPTSHNLADSPYSSPSNSPFEPDHVRSFPATCTLDSTLSTLPSPSTSTPPPSLFTRTLTPIVTDSPVTPTTPASKRRKSTSSGSVDPAERRPKKGDEDYVKRPENAFILFRRQCCEDRQALLDGEPAGGVAAKKQRQADLSKTISQQWKSLSAGERKIWEDKAALKKREHEQLHPGYVYRPQRAKDKDGRARNKKNSIAGAIASSSTAGSETGPAKKHEFEAESLTFTIPMLRAPGSRSASMPTPPPYQTIQVPNVYGFNTSCPTSPSLMPMISRRSAYPGFQPPQPKDNVMDFDFVPNPSYVAPASFAMSSQFESNLQSSDFLRSMWNAPPSNMHHGVAPLHQFSFTNSADNMHHQKPTSLLPAHQIISPSNSIGSTGSGSGSSGPSSPANGPFTPISAYTPSSHSAMSMAQLGLGFPSQQQHQQTDDGSDAAALQAVAHAEMDRQMEMQLQQEFAAFTWGGAWSGSTEPAVLTDADFDINCIPPLELGGPKYTESMALPLGGPGLEYGGGAQDYAHGQFHVDEGHGLMAFDDMMTGQTY</sequence>
<evidence type="ECO:0000313" key="6">
    <source>
        <dbReference type="EMBL" id="KAF5311069.1"/>
    </source>
</evidence>
<feature type="compositionally biased region" description="Basic and acidic residues" evidence="4">
    <location>
        <begin position="1"/>
        <end position="10"/>
    </location>
</feature>
<dbReference type="PROSITE" id="PS50118">
    <property type="entry name" value="HMG_BOX_2"/>
    <property type="match status" value="1"/>
</dbReference>
<keyword evidence="7" id="KW-1185">Reference proteome</keyword>
<dbReference type="SUPFAM" id="SSF47095">
    <property type="entry name" value="HMG-box"/>
    <property type="match status" value="1"/>
</dbReference>
<feature type="domain" description="HMG box" evidence="5">
    <location>
        <begin position="137"/>
        <end position="215"/>
    </location>
</feature>
<dbReference type="PANTHER" id="PTHR10270">
    <property type="entry name" value="SOX TRANSCRIPTION FACTOR"/>
    <property type="match status" value="1"/>
</dbReference>
<feature type="region of interest" description="Disordered" evidence="4">
    <location>
        <begin position="406"/>
        <end position="439"/>
    </location>
</feature>
<dbReference type="GO" id="GO:0001228">
    <property type="term" value="F:DNA-binding transcription activator activity, RNA polymerase II-specific"/>
    <property type="evidence" value="ECO:0007669"/>
    <property type="project" value="TreeGrafter"/>
</dbReference>
<dbReference type="EMBL" id="JAACJJ010000057">
    <property type="protein sequence ID" value="KAF5311069.1"/>
    <property type="molecule type" value="Genomic_DNA"/>
</dbReference>
<feature type="compositionally biased region" description="Polar residues" evidence="4">
    <location>
        <begin position="11"/>
        <end position="20"/>
    </location>
</feature>
<comment type="caution">
    <text evidence="6">The sequence shown here is derived from an EMBL/GenBank/DDBJ whole genome shotgun (WGS) entry which is preliminary data.</text>
</comment>
<dbReference type="GO" id="GO:0005634">
    <property type="term" value="C:nucleus"/>
    <property type="evidence" value="ECO:0007669"/>
    <property type="project" value="UniProtKB-UniRule"/>
</dbReference>
<organism evidence="6 7">
    <name type="scientific">Psilocybe cf. subviscida</name>
    <dbReference type="NCBI Taxonomy" id="2480587"/>
    <lineage>
        <taxon>Eukaryota</taxon>
        <taxon>Fungi</taxon>
        <taxon>Dikarya</taxon>
        <taxon>Basidiomycota</taxon>
        <taxon>Agaricomycotina</taxon>
        <taxon>Agaricomycetes</taxon>
        <taxon>Agaricomycetidae</taxon>
        <taxon>Agaricales</taxon>
        <taxon>Agaricineae</taxon>
        <taxon>Strophariaceae</taxon>
        <taxon>Psilocybe</taxon>
    </lineage>
</organism>
<dbReference type="AlphaFoldDB" id="A0A8H5EST8"/>
<feature type="region of interest" description="Disordered" evidence="4">
    <location>
        <begin position="1"/>
        <end position="136"/>
    </location>
</feature>
<protein>
    <recommendedName>
        <fullName evidence="5">HMG box domain-containing protein</fullName>
    </recommendedName>
</protein>
<gene>
    <name evidence="6" type="ORF">D9619_007656</name>
</gene>
<feature type="compositionally biased region" description="Low complexity" evidence="4">
    <location>
        <begin position="68"/>
        <end position="83"/>
    </location>
</feature>
<name>A0A8H5EST8_9AGAR</name>
<evidence type="ECO:0000256" key="1">
    <source>
        <dbReference type="ARBA" id="ARBA00023125"/>
    </source>
</evidence>
<feature type="DNA-binding region" description="HMG box" evidence="3">
    <location>
        <begin position="137"/>
        <end position="215"/>
    </location>
</feature>
<evidence type="ECO:0000256" key="3">
    <source>
        <dbReference type="PROSITE-ProRule" id="PRU00267"/>
    </source>
</evidence>
<dbReference type="PANTHER" id="PTHR10270:SF161">
    <property type="entry name" value="SEX-DETERMINING REGION Y PROTEIN"/>
    <property type="match status" value="1"/>
</dbReference>
<evidence type="ECO:0000259" key="5">
    <source>
        <dbReference type="PROSITE" id="PS50118"/>
    </source>
</evidence>
<dbReference type="CDD" id="cd01389">
    <property type="entry name" value="HMG-box_ROX1-like"/>
    <property type="match status" value="1"/>
</dbReference>
<evidence type="ECO:0000256" key="2">
    <source>
        <dbReference type="ARBA" id="ARBA00023163"/>
    </source>
</evidence>